<evidence type="ECO:0000313" key="2">
    <source>
        <dbReference type="EMBL" id="KAJ8908331.1"/>
    </source>
</evidence>
<dbReference type="Proteomes" id="UP001157974">
    <property type="component" value="Unassembled WGS sequence"/>
</dbReference>
<keyword evidence="3" id="KW-1185">Reference proteome</keyword>
<evidence type="ECO:0000256" key="1">
    <source>
        <dbReference type="SAM" id="MobiDB-lite"/>
    </source>
</evidence>
<proteinExistence type="predicted"/>
<dbReference type="AlphaFoldDB" id="A0AAV8V0I3"/>
<name>A0AAV8V0I3_9RHOD</name>
<protein>
    <submittedName>
        <fullName evidence="2">Uncharacterized protein</fullName>
    </submittedName>
</protein>
<evidence type="ECO:0000313" key="3">
    <source>
        <dbReference type="Proteomes" id="UP001157974"/>
    </source>
</evidence>
<organism evidence="2 3">
    <name type="scientific">Rhodosorus marinus</name>
    <dbReference type="NCBI Taxonomy" id="101924"/>
    <lineage>
        <taxon>Eukaryota</taxon>
        <taxon>Rhodophyta</taxon>
        <taxon>Stylonematophyceae</taxon>
        <taxon>Stylonematales</taxon>
        <taxon>Stylonemataceae</taxon>
        <taxon>Rhodosorus</taxon>
    </lineage>
</organism>
<accession>A0AAV8V0I3</accession>
<gene>
    <name evidence="2" type="ORF">NDN08_005044</name>
</gene>
<comment type="caution">
    <text evidence="2">The sequence shown here is derived from an EMBL/GenBank/DDBJ whole genome shotgun (WGS) entry which is preliminary data.</text>
</comment>
<feature type="region of interest" description="Disordered" evidence="1">
    <location>
        <begin position="141"/>
        <end position="212"/>
    </location>
</feature>
<dbReference type="EMBL" id="JAMWBK010000001">
    <property type="protein sequence ID" value="KAJ8908331.1"/>
    <property type="molecule type" value="Genomic_DNA"/>
</dbReference>
<sequence length="224" mass="25635">MSSKWTSIVENRFLFLMKDLNYVCEYLLIRFGLHQMRSVTGLADDIKERIEEDLSRTVDRDQVLRRLKQMALEYTSAMELLRKNGYEVEDCPLKLKLKALRICPLLAEYHSAKRVVLTEHARCSECACGCHNGTLILESDDDSSGFTADKGQQEPAQRDEDTSGFVPGRIETDETQPLRKRSTRGSPSKGRAKQTRTNAPRKRRAKAFTIFSNPIRRASEELYG</sequence>
<reference evidence="2 3" key="1">
    <citation type="journal article" date="2023" name="Nat. Commun.">
        <title>Origin of minicircular mitochondrial genomes in red algae.</title>
        <authorList>
            <person name="Lee Y."/>
            <person name="Cho C.H."/>
            <person name="Lee Y.M."/>
            <person name="Park S.I."/>
            <person name="Yang J.H."/>
            <person name="West J.A."/>
            <person name="Bhattacharya D."/>
            <person name="Yoon H.S."/>
        </authorList>
    </citation>
    <scope>NUCLEOTIDE SEQUENCE [LARGE SCALE GENOMIC DNA]</scope>
    <source>
        <strain evidence="2 3">CCMP1338</strain>
        <tissue evidence="2">Whole cell</tissue>
    </source>
</reference>
<feature type="compositionally biased region" description="Basic residues" evidence="1">
    <location>
        <begin position="190"/>
        <end position="206"/>
    </location>
</feature>